<comment type="caution">
    <text evidence="2">The sequence shown here is derived from an EMBL/GenBank/DDBJ whole genome shotgun (WGS) entry which is preliminary data.</text>
</comment>
<sequence>MARNDNGDKSMVDKILDSVNQKENIDGERHDHRDRNEKHVIENEHENAPDEGKEDVPTEDKIIRDPETGEETFIKNDNKNWKLK</sequence>
<accession>A0A365L353</accession>
<gene>
    <name evidence="2" type="ORF">DP120_08405</name>
</gene>
<proteinExistence type="predicted"/>
<dbReference type="EMBL" id="QLZR01000002">
    <property type="protein sequence ID" value="RAZ79615.1"/>
    <property type="molecule type" value="Genomic_DNA"/>
</dbReference>
<protein>
    <submittedName>
        <fullName evidence="2">Uncharacterized protein</fullName>
    </submittedName>
</protein>
<organism evidence="2 3">
    <name type="scientific">Planococcus halotolerans</name>
    <dbReference type="NCBI Taxonomy" id="2233542"/>
    <lineage>
        <taxon>Bacteria</taxon>
        <taxon>Bacillati</taxon>
        <taxon>Bacillota</taxon>
        <taxon>Bacilli</taxon>
        <taxon>Bacillales</taxon>
        <taxon>Caryophanaceae</taxon>
        <taxon>Planococcus</taxon>
    </lineage>
</organism>
<name>A0A365L353_9BACL</name>
<keyword evidence="3" id="KW-1185">Reference proteome</keyword>
<dbReference type="RefSeq" id="WP_112223183.1">
    <property type="nucleotide sequence ID" value="NZ_CP047673.1"/>
</dbReference>
<dbReference type="AlphaFoldDB" id="A0A365L353"/>
<evidence type="ECO:0000313" key="3">
    <source>
        <dbReference type="Proteomes" id="UP000251002"/>
    </source>
</evidence>
<evidence type="ECO:0000256" key="1">
    <source>
        <dbReference type="SAM" id="MobiDB-lite"/>
    </source>
</evidence>
<reference evidence="2 3" key="1">
    <citation type="submission" date="2018-06" db="EMBL/GenBank/DDBJ databases">
        <title>The draft genome sequences of strains SCU63 and S1.</title>
        <authorList>
            <person name="Gan L."/>
        </authorList>
    </citation>
    <scope>NUCLEOTIDE SEQUENCE [LARGE SCALE GENOMIC DNA]</scope>
    <source>
        <strain evidence="2 3">SCU63</strain>
    </source>
</reference>
<feature type="compositionally biased region" description="Basic and acidic residues" evidence="1">
    <location>
        <begin position="23"/>
        <end position="84"/>
    </location>
</feature>
<feature type="compositionally biased region" description="Basic and acidic residues" evidence="1">
    <location>
        <begin position="1"/>
        <end position="16"/>
    </location>
</feature>
<evidence type="ECO:0000313" key="2">
    <source>
        <dbReference type="EMBL" id="RAZ79615.1"/>
    </source>
</evidence>
<feature type="region of interest" description="Disordered" evidence="1">
    <location>
        <begin position="1"/>
        <end position="84"/>
    </location>
</feature>
<dbReference type="Proteomes" id="UP000251002">
    <property type="component" value="Unassembled WGS sequence"/>
</dbReference>